<dbReference type="EC" id="2.7.12.1" evidence="2"/>
<feature type="compositionally biased region" description="Low complexity" evidence="12">
    <location>
        <begin position="1385"/>
        <end position="1397"/>
    </location>
</feature>
<dbReference type="PROSITE" id="PS50011">
    <property type="entry name" value="PROTEIN_KINASE_DOM"/>
    <property type="match status" value="1"/>
</dbReference>
<reference evidence="15" key="1">
    <citation type="journal article" date="2011" name="PLoS Genet.">
        <title>Genomic analysis of the necrotrophic fungal pathogens Sclerotinia sclerotiorum and Botrytis cinerea.</title>
        <authorList>
            <person name="Amselem J."/>
            <person name="Cuomo C.A."/>
            <person name="van Kan J.A."/>
            <person name="Viaud M."/>
            <person name="Benito E.P."/>
            <person name="Couloux A."/>
            <person name="Coutinho P.M."/>
            <person name="de Vries R.P."/>
            <person name="Dyer P.S."/>
            <person name="Fillinger S."/>
            <person name="Fournier E."/>
            <person name="Gout L."/>
            <person name="Hahn M."/>
            <person name="Kohn L."/>
            <person name="Lapalu N."/>
            <person name="Plummer K.M."/>
            <person name="Pradier J.M."/>
            <person name="Quevillon E."/>
            <person name="Sharon A."/>
            <person name="Simon A."/>
            <person name="ten Have A."/>
            <person name="Tudzynski B."/>
            <person name="Tudzynski P."/>
            <person name="Wincker P."/>
            <person name="Andrew M."/>
            <person name="Anthouard V."/>
            <person name="Beever R.E."/>
            <person name="Beffa R."/>
            <person name="Benoit I."/>
            <person name="Bouzid O."/>
            <person name="Brault B."/>
            <person name="Chen Z."/>
            <person name="Choquer M."/>
            <person name="Collemare J."/>
            <person name="Cotton P."/>
            <person name="Danchin E.G."/>
            <person name="Da Silva C."/>
            <person name="Gautier A."/>
            <person name="Giraud C."/>
            <person name="Giraud T."/>
            <person name="Gonzalez C."/>
            <person name="Grossetete S."/>
            <person name="Guldener U."/>
            <person name="Henrissat B."/>
            <person name="Howlett B.J."/>
            <person name="Kodira C."/>
            <person name="Kretschmer M."/>
            <person name="Lappartient A."/>
            <person name="Leroch M."/>
            <person name="Levis C."/>
            <person name="Mauceli E."/>
            <person name="Neuveglise C."/>
            <person name="Oeser B."/>
            <person name="Pearson M."/>
            <person name="Poulain J."/>
            <person name="Poussereau N."/>
            <person name="Quesneville H."/>
            <person name="Rascle C."/>
            <person name="Schumacher J."/>
            <person name="Segurens B."/>
            <person name="Sexton A."/>
            <person name="Silva E."/>
            <person name="Sirven C."/>
            <person name="Soanes D.M."/>
            <person name="Talbot N.J."/>
            <person name="Templeton M."/>
            <person name="Yandava C."/>
            <person name="Yarden O."/>
            <person name="Zeng Q."/>
            <person name="Rollins J.A."/>
            <person name="Lebrun M.H."/>
            <person name="Dickman M."/>
        </authorList>
    </citation>
    <scope>NUCLEOTIDE SEQUENCE [LARGE SCALE GENOMIC DNA]</scope>
    <source>
        <strain evidence="15">ATCC 18683 / 1980 / Ss-1</strain>
    </source>
</reference>
<dbReference type="GO" id="GO:0005737">
    <property type="term" value="C:cytoplasm"/>
    <property type="evidence" value="ECO:0000318"/>
    <property type="project" value="GO_Central"/>
</dbReference>
<accession>A7E6E9</accession>
<evidence type="ECO:0000256" key="3">
    <source>
        <dbReference type="ARBA" id="ARBA00022527"/>
    </source>
</evidence>
<feature type="compositionally biased region" description="Polar residues" evidence="12">
    <location>
        <begin position="805"/>
        <end position="829"/>
    </location>
</feature>
<dbReference type="GO" id="GO:0005856">
    <property type="term" value="C:cytoskeleton"/>
    <property type="evidence" value="ECO:0000318"/>
    <property type="project" value="GO_Central"/>
</dbReference>
<protein>
    <recommendedName>
        <fullName evidence="2">dual-specificity kinase</fullName>
        <ecNumber evidence="2">2.7.12.1</ecNumber>
    </recommendedName>
</protein>
<dbReference type="GeneID" id="5495028"/>
<feature type="compositionally biased region" description="Basic and acidic residues" evidence="12">
    <location>
        <begin position="509"/>
        <end position="520"/>
    </location>
</feature>
<feature type="compositionally biased region" description="Polar residues" evidence="12">
    <location>
        <begin position="306"/>
        <end position="317"/>
    </location>
</feature>
<keyword evidence="7 11" id="KW-0067">ATP-binding</keyword>
<feature type="binding site" evidence="11">
    <location>
        <position position="1037"/>
    </location>
    <ligand>
        <name>ATP</name>
        <dbReference type="ChEBI" id="CHEBI:30616"/>
    </ligand>
</feature>
<dbReference type="Gene3D" id="1.10.510.10">
    <property type="entry name" value="Transferase(Phosphotransferase) domain 1"/>
    <property type="match status" value="1"/>
</dbReference>
<evidence type="ECO:0000313" key="14">
    <source>
        <dbReference type="EMBL" id="EDN91471.1"/>
    </source>
</evidence>
<dbReference type="CDD" id="cd14210">
    <property type="entry name" value="PKc_DYRK"/>
    <property type="match status" value="1"/>
</dbReference>
<evidence type="ECO:0000256" key="1">
    <source>
        <dbReference type="ARBA" id="ARBA00008867"/>
    </source>
</evidence>
<comment type="similarity">
    <text evidence="1">Belongs to the protein kinase superfamily. CMGC Ser/Thr protein kinase family. MNB/DYRK subfamily.</text>
</comment>
<evidence type="ECO:0000256" key="6">
    <source>
        <dbReference type="ARBA" id="ARBA00022777"/>
    </source>
</evidence>
<feature type="compositionally biased region" description="Polar residues" evidence="12">
    <location>
        <begin position="425"/>
        <end position="453"/>
    </location>
</feature>
<evidence type="ECO:0000256" key="10">
    <source>
        <dbReference type="ARBA" id="ARBA00051680"/>
    </source>
</evidence>
<feature type="compositionally biased region" description="Polar residues" evidence="12">
    <location>
        <begin position="256"/>
        <end position="267"/>
    </location>
</feature>
<dbReference type="Pfam" id="PF00069">
    <property type="entry name" value="Pkinase"/>
    <property type="match status" value="1"/>
</dbReference>
<dbReference type="InterPro" id="IPR017441">
    <property type="entry name" value="Protein_kinase_ATP_BS"/>
</dbReference>
<dbReference type="InterPro" id="IPR008271">
    <property type="entry name" value="Ser/Thr_kinase_AS"/>
</dbReference>
<evidence type="ECO:0000313" key="15">
    <source>
        <dbReference type="Proteomes" id="UP000001312"/>
    </source>
</evidence>
<organism evidence="14 15">
    <name type="scientific">Sclerotinia sclerotiorum (strain ATCC 18683 / 1980 / Ss-1)</name>
    <name type="common">White mold</name>
    <name type="synonym">Whetzelinia sclerotiorum</name>
    <dbReference type="NCBI Taxonomy" id="665079"/>
    <lineage>
        <taxon>Eukaryota</taxon>
        <taxon>Fungi</taxon>
        <taxon>Dikarya</taxon>
        <taxon>Ascomycota</taxon>
        <taxon>Pezizomycotina</taxon>
        <taxon>Leotiomycetes</taxon>
        <taxon>Helotiales</taxon>
        <taxon>Sclerotiniaceae</taxon>
        <taxon>Sclerotinia</taxon>
    </lineage>
</organism>
<feature type="compositionally biased region" description="Polar residues" evidence="12">
    <location>
        <begin position="572"/>
        <end position="584"/>
    </location>
</feature>
<feature type="compositionally biased region" description="Low complexity" evidence="12">
    <location>
        <begin position="549"/>
        <end position="562"/>
    </location>
</feature>
<comment type="catalytic activity">
    <reaction evidence="8">
        <text>L-seryl-[protein] + ATP = O-phospho-L-seryl-[protein] + ADP + H(+)</text>
        <dbReference type="Rhea" id="RHEA:17989"/>
        <dbReference type="Rhea" id="RHEA-COMP:9863"/>
        <dbReference type="Rhea" id="RHEA-COMP:11604"/>
        <dbReference type="ChEBI" id="CHEBI:15378"/>
        <dbReference type="ChEBI" id="CHEBI:29999"/>
        <dbReference type="ChEBI" id="CHEBI:30616"/>
        <dbReference type="ChEBI" id="CHEBI:83421"/>
        <dbReference type="ChEBI" id="CHEBI:456216"/>
        <dbReference type="EC" id="2.7.12.1"/>
    </reaction>
</comment>
<evidence type="ECO:0000256" key="7">
    <source>
        <dbReference type="ARBA" id="ARBA00022840"/>
    </source>
</evidence>
<feature type="compositionally biased region" description="Polar residues" evidence="12">
    <location>
        <begin position="136"/>
        <end position="151"/>
    </location>
</feature>
<evidence type="ECO:0000256" key="4">
    <source>
        <dbReference type="ARBA" id="ARBA00022679"/>
    </source>
</evidence>
<dbReference type="PANTHER" id="PTHR24058">
    <property type="entry name" value="DUAL SPECIFICITY PROTEIN KINASE"/>
    <property type="match status" value="1"/>
</dbReference>
<dbReference type="Gene3D" id="3.30.200.20">
    <property type="entry name" value="Phosphorylase Kinase, domain 1"/>
    <property type="match status" value="1"/>
</dbReference>
<name>A7E6E9_SCLS1</name>
<evidence type="ECO:0000256" key="2">
    <source>
        <dbReference type="ARBA" id="ARBA00013203"/>
    </source>
</evidence>
<evidence type="ECO:0000256" key="11">
    <source>
        <dbReference type="PROSITE-ProRule" id="PRU10141"/>
    </source>
</evidence>
<evidence type="ECO:0000256" key="12">
    <source>
        <dbReference type="SAM" id="MobiDB-lite"/>
    </source>
</evidence>
<feature type="compositionally biased region" description="Low complexity" evidence="12">
    <location>
        <begin position="1412"/>
        <end position="1426"/>
    </location>
</feature>
<feature type="region of interest" description="Disordered" evidence="12">
    <location>
        <begin position="1"/>
        <end position="52"/>
    </location>
</feature>
<feature type="domain" description="Protein kinase" evidence="13">
    <location>
        <begin position="1008"/>
        <end position="1304"/>
    </location>
</feature>
<feature type="compositionally biased region" description="Polar residues" evidence="12">
    <location>
        <begin position="683"/>
        <end position="698"/>
    </location>
</feature>
<feature type="region of interest" description="Disordered" evidence="12">
    <location>
        <begin position="1313"/>
        <end position="1426"/>
    </location>
</feature>
<feature type="compositionally biased region" description="Polar residues" evidence="12">
    <location>
        <begin position="528"/>
        <end position="543"/>
    </location>
</feature>
<keyword evidence="15" id="KW-1185">Reference proteome</keyword>
<keyword evidence="3" id="KW-0723">Serine/threonine-protein kinase</keyword>
<feature type="region of interest" description="Disordered" evidence="12">
    <location>
        <begin position="91"/>
        <end position="872"/>
    </location>
</feature>
<dbReference type="SMART" id="SM00220">
    <property type="entry name" value="S_TKc"/>
    <property type="match status" value="1"/>
</dbReference>
<dbReference type="RefSeq" id="XP_001598785.1">
    <property type="nucleotide sequence ID" value="XM_001598735.1"/>
</dbReference>
<feature type="compositionally biased region" description="Basic and acidic residues" evidence="12">
    <location>
        <begin position="761"/>
        <end position="777"/>
    </location>
</feature>
<dbReference type="GO" id="GO:0004674">
    <property type="term" value="F:protein serine/threonine kinase activity"/>
    <property type="evidence" value="ECO:0000318"/>
    <property type="project" value="GO_Central"/>
</dbReference>
<proteinExistence type="inferred from homology"/>
<feature type="compositionally biased region" description="Low complexity" evidence="12">
    <location>
        <begin position="494"/>
        <end position="505"/>
    </location>
</feature>
<feature type="compositionally biased region" description="Polar residues" evidence="12">
    <location>
        <begin position="664"/>
        <end position="676"/>
    </location>
</feature>
<dbReference type="InterPro" id="IPR042521">
    <property type="entry name" value="DYRK"/>
</dbReference>
<dbReference type="SUPFAM" id="SSF56112">
    <property type="entry name" value="Protein kinase-like (PK-like)"/>
    <property type="match status" value="1"/>
</dbReference>
<evidence type="ECO:0000259" key="13">
    <source>
        <dbReference type="PROSITE" id="PS50011"/>
    </source>
</evidence>
<gene>
    <name evidence="14" type="ORF">SS1G_00874</name>
</gene>
<evidence type="ECO:0000256" key="5">
    <source>
        <dbReference type="ARBA" id="ARBA00022741"/>
    </source>
</evidence>
<sequence>MIREQRAPSGPRPDLSPTRHRISENYNPAVGTGGSRLIAGKEPTLHAPSRTNHTLFTFGGHNDDNSSSYDFLPSPSFDDLQTSISNELQLAPQYPASGGGDSMPREKPSMGEIKASINNGRGPGPARGVSGPRPARTSSFQRRQSVSNRQGSISSTASSTASGNMDPPSAPLAVRTRRNQYPPISGSAASNAPAARLPRRSVGSDADQSNKAGTTQRQRPGLAPSTSLQSLSDVASASVRMNNTGVPSYMDGARGTTASRTAKSKSLQPPVKGQPQVSLQPGTPDHSRSLSLATKSPGKPSGTAIGATTPSSATSKRMSVLPGTTHASGLGARTISPTDTRRAKRLSTHHGNPVVAPGTPPTPQPDSYPAFTPRGSSRSPSMLPRKVPTPSSSRTTPDSNRKYNSAISAASSSSCNTSRNTTGSLQPRLSSLAPTTSRLPTPKSRNVHSSAGNNEEEDVPPVPAIPKAYESPKDSPAETPFFAKRKSSMPFDASSINSTSTNSISGRNSAREPAKNERESKRSRHAPPSSNSDLEQQKQNSATPKKKNLQPLRLPPLNLLPLSAPTAAKANAISNPEPLSNGTITPPPKRISTKTPSSPMTASKTSFFSRRTEDKSERHMPQKRSNSSIHHRPAESSQVFESDAGTKPIPIASSRPPPPRETSPYLSSSLPKNNAGQHLMPRSKTSGDFITLDISTESKPARLTGPRALKVNRLAKSDTPAEVSSPEEPPTPSSATSLRRKLSLGWKRSGSKNNSTASHAAGEREANHPPPPPKHDNMPPPRLPASATMNNLSSDNNKEIPSPSPSVKSGTTTYLNSTRRKSSVSSLNLVTGHDRTKSDSWGLHRSSPKKEASADTMTPERNIPTATSRTTSSVMHRMLNPKASSNNIRHQDHWTADLDKDDLLAEDEMKKLGNKRKETEQAARQLDALRKRATPKDRANPQQALKLVSHLNIYEKGEIVDYKDIYFCGTASAAKHVGQLQSDAANFGYDDDRGDYQIATGDHLSYRYEIIDVLGKGSFGQVVRCIDHKTGGLVAIKIIRNKKRFHQQALVEVNILQKLREWDPHNKHSMVNFVQSFYFRGHLCISTELLDMNLYELIKSNAFRGFSLKIVRRFTKQMLSSLLLLKSKKVIHCDLKPENILLAHPLHSEIKVIDFGSSCFENEKVYTYIQSRFYRSPEVILGMTYGMPIDMWSLGCILAELYTGVPIFPGENEQEQLACIMEVFGPPEKHLIEKSTRKKLFFDSLGKPRLTVSSKGRRRRPSSRSLQQTIKCDDEVFLDFLARCLRWDPEKRMKPDEAVRHEFITGHKLAAPPRVNARLDSPIKRHNTTAAPSTNRPLPEPPATSHKSGTSVRPPAAGTSPSKALPPRRQSNATTLTGPPGPKRTSTGTVTITGSSSLPRVTRSVSSKQDLASAGASAAMSSRRAL</sequence>
<dbReference type="InterPro" id="IPR000719">
    <property type="entry name" value="Prot_kinase_dom"/>
</dbReference>
<dbReference type="PANTHER" id="PTHR24058:SF22">
    <property type="entry name" value="DUAL SPECIFICITY TYROSINE-PHOSPHORYLATION-REGULATED KINASE 4"/>
    <property type="match status" value="1"/>
</dbReference>
<keyword evidence="6" id="KW-0418">Kinase</keyword>
<feature type="compositionally biased region" description="Low complexity" evidence="12">
    <location>
        <begin position="388"/>
        <end position="397"/>
    </location>
</feature>
<feature type="compositionally biased region" description="Low complexity" evidence="12">
    <location>
        <begin position="152"/>
        <end position="162"/>
    </location>
</feature>
<dbReference type="InterPro" id="IPR011009">
    <property type="entry name" value="Kinase-like_dom_sf"/>
</dbReference>
<dbReference type="PROSITE" id="PS00107">
    <property type="entry name" value="PROTEIN_KINASE_ATP"/>
    <property type="match status" value="1"/>
</dbReference>
<comment type="catalytic activity">
    <reaction evidence="10">
        <text>L-tyrosyl-[protein] + ATP = O-phospho-L-tyrosyl-[protein] + ADP + H(+)</text>
        <dbReference type="Rhea" id="RHEA:10596"/>
        <dbReference type="Rhea" id="RHEA-COMP:10136"/>
        <dbReference type="Rhea" id="RHEA-COMP:20101"/>
        <dbReference type="ChEBI" id="CHEBI:15378"/>
        <dbReference type="ChEBI" id="CHEBI:30616"/>
        <dbReference type="ChEBI" id="CHEBI:46858"/>
        <dbReference type="ChEBI" id="CHEBI:61978"/>
        <dbReference type="ChEBI" id="CHEBI:456216"/>
        <dbReference type="EC" id="2.7.12.1"/>
    </reaction>
</comment>
<evidence type="ECO:0000256" key="9">
    <source>
        <dbReference type="ARBA" id="ARBA00049308"/>
    </source>
</evidence>
<feature type="compositionally biased region" description="Polar residues" evidence="12">
    <location>
        <begin position="593"/>
        <end position="609"/>
    </location>
</feature>
<dbReference type="GO" id="GO:0004712">
    <property type="term" value="F:protein serine/threonine/tyrosine kinase activity"/>
    <property type="evidence" value="ECO:0007669"/>
    <property type="project" value="UniProtKB-EC"/>
</dbReference>
<dbReference type="OMA" id="VNFDDFH"/>
<feature type="compositionally biased region" description="Basic and acidic residues" evidence="12">
    <location>
        <begin position="610"/>
        <end position="620"/>
    </location>
</feature>
<dbReference type="STRING" id="665079.A7E6E9"/>
<dbReference type="Proteomes" id="UP000001312">
    <property type="component" value="Unassembled WGS sequence"/>
</dbReference>
<evidence type="ECO:0000256" key="8">
    <source>
        <dbReference type="ARBA" id="ARBA00049003"/>
    </source>
</evidence>
<comment type="catalytic activity">
    <reaction evidence="9">
        <text>L-threonyl-[protein] + ATP = O-phospho-L-threonyl-[protein] + ADP + H(+)</text>
        <dbReference type="Rhea" id="RHEA:46608"/>
        <dbReference type="Rhea" id="RHEA-COMP:11060"/>
        <dbReference type="Rhea" id="RHEA-COMP:11605"/>
        <dbReference type="ChEBI" id="CHEBI:15378"/>
        <dbReference type="ChEBI" id="CHEBI:30013"/>
        <dbReference type="ChEBI" id="CHEBI:30616"/>
        <dbReference type="ChEBI" id="CHEBI:61977"/>
        <dbReference type="ChEBI" id="CHEBI:456216"/>
        <dbReference type="EC" id="2.7.12.1"/>
    </reaction>
</comment>
<dbReference type="FunFam" id="1.10.510.10:FF:000112">
    <property type="entry name" value="Putative dual specificity tyrosine-phosphorylation-regulated kinase 2"/>
    <property type="match status" value="1"/>
</dbReference>
<dbReference type="PROSITE" id="PS00108">
    <property type="entry name" value="PROTEIN_KINASE_ST"/>
    <property type="match status" value="1"/>
</dbReference>
<dbReference type="InParanoid" id="A7E6E9"/>
<keyword evidence="5 11" id="KW-0547">Nucleotide-binding</keyword>
<dbReference type="InterPro" id="IPR050494">
    <property type="entry name" value="Ser_Thr_dual-spec_kinase"/>
</dbReference>
<dbReference type="KEGG" id="ssl:SS1G_00874"/>
<dbReference type="Gene3D" id="3.30.10.30">
    <property type="entry name" value="DYRK"/>
    <property type="match status" value="1"/>
</dbReference>
<dbReference type="eggNOG" id="KOG0667">
    <property type="taxonomic scope" value="Eukaryota"/>
</dbReference>
<dbReference type="HOGENOM" id="CLU_000288_29_1_1"/>
<dbReference type="EMBL" id="CH476621">
    <property type="protein sequence ID" value="EDN91471.1"/>
    <property type="molecule type" value="Genomic_DNA"/>
</dbReference>
<feature type="compositionally biased region" description="Polar residues" evidence="12">
    <location>
        <begin position="206"/>
        <end position="246"/>
    </location>
</feature>
<dbReference type="GO" id="GO:0005524">
    <property type="term" value="F:ATP binding"/>
    <property type="evidence" value="ECO:0007669"/>
    <property type="project" value="UniProtKB-UniRule"/>
</dbReference>
<feature type="compositionally biased region" description="Low complexity" evidence="12">
    <location>
        <begin position="404"/>
        <end position="424"/>
    </location>
</feature>
<keyword evidence="4" id="KW-0808">Transferase</keyword>